<dbReference type="EMBL" id="JNFQ01000002">
    <property type="protein sequence ID" value="KFG72854.1"/>
    <property type="molecule type" value="Genomic_DNA"/>
</dbReference>
<keyword evidence="9" id="KW-1185">Reference proteome</keyword>
<comment type="similarity">
    <text evidence="2">Belongs to the intradiol ring-cleavage dioxygenase family.</text>
</comment>
<dbReference type="GO" id="GO:0018576">
    <property type="term" value="F:catechol 1,2-dioxygenase activity"/>
    <property type="evidence" value="ECO:0007669"/>
    <property type="project" value="InterPro"/>
</dbReference>
<dbReference type="NCBIfam" id="TIGR02438">
    <property type="entry name" value="catachol_actin"/>
    <property type="match status" value="1"/>
</dbReference>
<sequence>MTDIITEQATAAASGAAATEQFRSKQRAERIDADTKRVDTLVTELLTAAHDILCRHKVTYAEYDALKSWLIQVGEDGEWPLFLDVWLEHVVEEVAGQSREGSIEGPYYVPGAPRLPAEATLPMREDEVGTPLLFQGQVTGVDGVPLSGATVEMWHADDDGYYSQFAPGLPEWNLRGTVIADEQGNFKIHTIQPAPYQIPTDGSCGRLITAAGWHAWRPAHLHLKVSAPGHQLITTQLYFEGGEYVTDDIASAVKPELVLDPTPVADDSGREVTYNFALDTA</sequence>
<dbReference type="InterPro" id="IPR015889">
    <property type="entry name" value="Intradiol_dOase_core"/>
</dbReference>
<keyword evidence="5" id="KW-0560">Oxidoreductase</keyword>
<organism evidence="8 9">
    <name type="scientific">Streptomyces mutabilis</name>
    <dbReference type="NCBI Taxonomy" id="67332"/>
    <lineage>
        <taxon>Bacteria</taxon>
        <taxon>Bacillati</taxon>
        <taxon>Actinomycetota</taxon>
        <taxon>Actinomycetes</taxon>
        <taxon>Kitasatosporales</taxon>
        <taxon>Streptomycetaceae</taxon>
        <taxon>Streptomyces</taxon>
    </lineage>
</organism>
<accession>A0A086MVD6</accession>
<dbReference type="PANTHER" id="PTHR33711:SF7">
    <property type="entry name" value="INTRADIOL RING-CLEAVAGE DIOXYGENASES DOMAIN-CONTAINING PROTEIN-RELATED"/>
    <property type="match status" value="1"/>
</dbReference>
<proteinExistence type="inferred from homology"/>
<dbReference type="AlphaFoldDB" id="A0A086MVD6"/>
<evidence type="ECO:0000313" key="9">
    <source>
        <dbReference type="Proteomes" id="UP000029095"/>
    </source>
</evidence>
<dbReference type="HOGENOM" id="CLU_046727_1_0_11"/>
<evidence type="ECO:0000256" key="6">
    <source>
        <dbReference type="ARBA" id="ARBA00023004"/>
    </source>
</evidence>
<dbReference type="GO" id="GO:0008199">
    <property type="term" value="F:ferric iron binding"/>
    <property type="evidence" value="ECO:0007669"/>
    <property type="project" value="InterPro"/>
</dbReference>
<keyword evidence="4 8" id="KW-0223">Dioxygenase</keyword>
<evidence type="ECO:0000256" key="2">
    <source>
        <dbReference type="ARBA" id="ARBA00007825"/>
    </source>
</evidence>
<dbReference type="Pfam" id="PF00775">
    <property type="entry name" value="Dioxygenase_C"/>
    <property type="match status" value="1"/>
</dbReference>
<dbReference type="InterPro" id="IPR050770">
    <property type="entry name" value="Intradiol_RC_Dioxygenase"/>
</dbReference>
<dbReference type="GO" id="GO:0009712">
    <property type="term" value="P:catechol-containing compound metabolic process"/>
    <property type="evidence" value="ECO:0007669"/>
    <property type="project" value="InterPro"/>
</dbReference>
<evidence type="ECO:0000256" key="3">
    <source>
        <dbReference type="ARBA" id="ARBA00022723"/>
    </source>
</evidence>
<protein>
    <submittedName>
        <fullName evidence="8">Catechol 1,2-dioxygenase</fullName>
    </submittedName>
</protein>
<dbReference type="InterPro" id="IPR007535">
    <property type="entry name" value="Catechol_dOase_N"/>
</dbReference>
<evidence type="ECO:0000256" key="5">
    <source>
        <dbReference type="ARBA" id="ARBA00023002"/>
    </source>
</evidence>
<dbReference type="Gene3D" id="2.60.130.10">
    <property type="entry name" value="Aromatic compound dioxygenase"/>
    <property type="match status" value="1"/>
</dbReference>
<dbReference type="InterPro" id="IPR043029">
    <property type="entry name" value="1_2-CTD_multi_dom"/>
</dbReference>
<evidence type="ECO:0000259" key="7">
    <source>
        <dbReference type="PROSITE" id="PS00083"/>
    </source>
</evidence>
<keyword evidence="6" id="KW-0408">Iron</keyword>
<reference evidence="8 9" key="1">
    <citation type="submission" date="2014-05" db="EMBL/GenBank/DDBJ databases">
        <title>Complete genome sequence of the Streptomyces mutabilis TRM45540.</title>
        <authorList>
            <person name="Luo X."/>
            <person name="Zhang L."/>
        </authorList>
    </citation>
    <scope>NUCLEOTIDE SEQUENCE [LARGE SCALE GENOMIC DNA]</scope>
    <source>
        <strain evidence="8 9">TRM45540</strain>
    </source>
</reference>
<comment type="caution">
    <text evidence="8">The sequence shown here is derived from an EMBL/GenBank/DDBJ whole genome shotgun (WGS) entry which is preliminary data.</text>
</comment>
<dbReference type="STRING" id="1915400.FM21_18455"/>
<feature type="domain" description="Intradiol ring-cleavage dioxygenases" evidence="7">
    <location>
        <begin position="134"/>
        <end position="162"/>
    </location>
</feature>
<dbReference type="PROSITE" id="PS00083">
    <property type="entry name" value="INTRADIOL_DIOXYGENAS"/>
    <property type="match status" value="1"/>
</dbReference>
<dbReference type="InterPro" id="IPR000627">
    <property type="entry name" value="Intradiol_dOase_C"/>
</dbReference>
<comment type="cofactor">
    <cofactor evidence="1">
        <name>Fe(3+)</name>
        <dbReference type="ChEBI" id="CHEBI:29034"/>
    </cofactor>
</comment>
<evidence type="ECO:0000313" key="8">
    <source>
        <dbReference type="EMBL" id="KFG72854.1"/>
    </source>
</evidence>
<evidence type="ECO:0000256" key="1">
    <source>
        <dbReference type="ARBA" id="ARBA00001965"/>
    </source>
</evidence>
<name>A0A086MVD6_9ACTN</name>
<dbReference type="RefSeq" id="WP_043378071.1">
    <property type="nucleotide sequence ID" value="NZ_KN039947.1"/>
</dbReference>
<dbReference type="InterPro" id="IPR012800">
    <property type="entry name" value="Cchol_dOase_actb"/>
</dbReference>
<dbReference type="Gene3D" id="6.10.10.40">
    <property type="entry name" value="Catechol 1,2-dioxygenase multimerisation domain-like"/>
    <property type="match status" value="1"/>
</dbReference>
<keyword evidence="3" id="KW-0479">Metal-binding</keyword>
<dbReference type="PANTHER" id="PTHR33711">
    <property type="entry name" value="DIOXYGENASE, PUTATIVE (AFU_ORTHOLOGUE AFUA_2G02910)-RELATED"/>
    <property type="match status" value="1"/>
</dbReference>
<dbReference type="Pfam" id="PF04444">
    <property type="entry name" value="Dioxygenase_N"/>
    <property type="match status" value="1"/>
</dbReference>
<dbReference type="Proteomes" id="UP000029095">
    <property type="component" value="Unassembled WGS sequence"/>
</dbReference>
<gene>
    <name evidence="8" type="ORF">FM21_18455</name>
</gene>
<evidence type="ECO:0000256" key="4">
    <source>
        <dbReference type="ARBA" id="ARBA00022964"/>
    </source>
</evidence>
<dbReference type="SUPFAM" id="SSF49482">
    <property type="entry name" value="Aromatic compound dioxygenase"/>
    <property type="match status" value="1"/>
</dbReference>